<name>A0A397IJM5_9GLOM</name>
<evidence type="ECO:0000313" key="2">
    <source>
        <dbReference type="Proteomes" id="UP000266861"/>
    </source>
</evidence>
<protein>
    <submittedName>
        <fullName evidence="1">Uncharacterized protein</fullName>
    </submittedName>
</protein>
<reference evidence="1 2" key="1">
    <citation type="submission" date="2018-08" db="EMBL/GenBank/DDBJ databases">
        <title>Genome and evolution of the arbuscular mycorrhizal fungus Diversispora epigaea (formerly Glomus versiforme) and its bacterial endosymbionts.</title>
        <authorList>
            <person name="Sun X."/>
            <person name="Fei Z."/>
            <person name="Harrison M."/>
        </authorList>
    </citation>
    <scope>NUCLEOTIDE SEQUENCE [LARGE SCALE GENOMIC DNA]</scope>
    <source>
        <strain evidence="1 2">IT104</strain>
    </source>
</reference>
<dbReference type="Proteomes" id="UP000266861">
    <property type="component" value="Unassembled WGS sequence"/>
</dbReference>
<dbReference type="AlphaFoldDB" id="A0A397IJM5"/>
<gene>
    <name evidence="1" type="ORF">Glove_236g21</name>
</gene>
<sequence>MIKVGNDDESDNKDYCLTDLYDDNALVMLVNASNFVRWMGLEHRVHLKRDTLIEDVAGAAVATAKIEKGQIGLRETICKVLDIISTKALVTTDKHTAKMKNLNQLHGGPPPLVDLMASIAAPLCSLLTFSTITLKLMILK</sequence>
<organism evidence="1 2">
    <name type="scientific">Diversispora epigaea</name>
    <dbReference type="NCBI Taxonomy" id="1348612"/>
    <lineage>
        <taxon>Eukaryota</taxon>
        <taxon>Fungi</taxon>
        <taxon>Fungi incertae sedis</taxon>
        <taxon>Mucoromycota</taxon>
        <taxon>Glomeromycotina</taxon>
        <taxon>Glomeromycetes</taxon>
        <taxon>Diversisporales</taxon>
        <taxon>Diversisporaceae</taxon>
        <taxon>Diversispora</taxon>
    </lineage>
</organism>
<proteinExistence type="predicted"/>
<comment type="caution">
    <text evidence="1">The sequence shown here is derived from an EMBL/GenBank/DDBJ whole genome shotgun (WGS) entry which is preliminary data.</text>
</comment>
<keyword evidence="2" id="KW-1185">Reference proteome</keyword>
<evidence type="ECO:0000313" key="1">
    <source>
        <dbReference type="EMBL" id="RHZ72880.1"/>
    </source>
</evidence>
<accession>A0A397IJM5</accession>
<dbReference type="EMBL" id="PQFF01000218">
    <property type="protein sequence ID" value="RHZ72880.1"/>
    <property type="molecule type" value="Genomic_DNA"/>
</dbReference>